<accession>A0A1W1YZU4</accession>
<dbReference type="RefSeq" id="WP_143736295.1">
    <property type="nucleotide sequence ID" value="NZ_FWXS01000002.1"/>
</dbReference>
<dbReference type="OrthoDB" id="9814487at2"/>
<sequence>MNTLMRKNPDLFGGLMENLWNENNWNRPAEFKRHFSTPAVNIKENETEYQLELAAPGLNKEDFNLEIKEGILKLSVSKTKQEEEKTENYTRKEFGFQKFERNFALPKNTIQLENIQANYEQGILTVTLPKQEIKETVTKVTVQ</sequence>
<evidence type="ECO:0000313" key="5">
    <source>
        <dbReference type="Proteomes" id="UP000192393"/>
    </source>
</evidence>
<dbReference type="CDD" id="cd06464">
    <property type="entry name" value="ACD_sHsps-like"/>
    <property type="match status" value="1"/>
</dbReference>
<dbReference type="InterPro" id="IPR002068">
    <property type="entry name" value="A-crystallin/Hsp20_dom"/>
</dbReference>
<comment type="similarity">
    <text evidence="1 2">Belongs to the small heat shock protein (HSP20) family.</text>
</comment>
<organism evidence="4 5">
    <name type="scientific">Moheibacter sediminis</name>
    <dbReference type="NCBI Taxonomy" id="1434700"/>
    <lineage>
        <taxon>Bacteria</taxon>
        <taxon>Pseudomonadati</taxon>
        <taxon>Bacteroidota</taxon>
        <taxon>Flavobacteriia</taxon>
        <taxon>Flavobacteriales</taxon>
        <taxon>Weeksellaceae</taxon>
        <taxon>Moheibacter</taxon>
    </lineage>
</organism>
<name>A0A1W1YZU4_9FLAO</name>
<keyword evidence="5" id="KW-1185">Reference proteome</keyword>
<dbReference type="Pfam" id="PF00011">
    <property type="entry name" value="HSP20"/>
    <property type="match status" value="1"/>
</dbReference>
<protein>
    <submittedName>
        <fullName evidence="4">HSP20 family protein</fullName>
    </submittedName>
</protein>
<feature type="domain" description="SHSP" evidence="3">
    <location>
        <begin position="30"/>
        <end position="143"/>
    </location>
</feature>
<reference evidence="4 5" key="1">
    <citation type="submission" date="2017-04" db="EMBL/GenBank/DDBJ databases">
        <authorList>
            <person name="Afonso C.L."/>
            <person name="Miller P.J."/>
            <person name="Scott M.A."/>
            <person name="Spackman E."/>
            <person name="Goraichik I."/>
            <person name="Dimitrov K.M."/>
            <person name="Suarez D.L."/>
            <person name="Swayne D.E."/>
        </authorList>
    </citation>
    <scope>NUCLEOTIDE SEQUENCE [LARGE SCALE GENOMIC DNA]</scope>
    <source>
        <strain evidence="4 5">CGMCC 1.12708</strain>
    </source>
</reference>
<evidence type="ECO:0000256" key="2">
    <source>
        <dbReference type="RuleBase" id="RU003616"/>
    </source>
</evidence>
<dbReference type="Gene3D" id="2.60.40.790">
    <property type="match status" value="1"/>
</dbReference>
<dbReference type="AlphaFoldDB" id="A0A1W1YZU4"/>
<evidence type="ECO:0000256" key="1">
    <source>
        <dbReference type="PROSITE-ProRule" id="PRU00285"/>
    </source>
</evidence>
<evidence type="ECO:0000313" key="4">
    <source>
        <dbReference type="EMBL" id="SMC41747.1"/>
    </source>
</evidence>
<dbReference type="PROSITE" id="PS01031">
    <property type="entry name" value="SHSP"/>
    <property type="match status" value="1"/>
</dbReference>
<proteinExistence type="inferred from homology"/>
<dbReference type="InterPro" id="IPR031107">
    <property type="entry name" value="Small_HSP"/>
</dbReference>
<dbReference type="EMBL" id="FWXS01000002">
    <property type="protein sequence ID" value="SMC41747.1"/>
    <property type="molecule type" value="Genomic_DNA"/>
</dbReference>
<dbReference type="PANTHER" id="PTHR11527">
    <property type="entry name" value="HEAT-SHOCK PROTEIN 20 FAMILY MEMBER"/>
    <property type="match status" value="1"/>
</dbReference>
<dbReference type="STRING" id="1434700.SAMN06296427_10264"/>
<gene>
    <name evidence="4" type="ORF">SAMN06296427_10264</name>
</gene>
<dbReference type="InterPro" id="IPR008978">
    <property type="entry name" value="HSP20-like_chaperone"/>
</dbReference>
<dbReference type="Proteomes" id="UP000192393">
    <property type="component" value="Unassembled WGS sequence"/>
</dbReference>
<dbReference type="SUPFAM" id="SSF49764">
    <property type="entry name" value="HSP20-like chaperones"/>
    <property type="match status" value="1"/>
</dbReference>
<evidence type="ECO:0000259" key="3">
    <source>
        <dbReference type="PROSITE" id="PS01031"/>
    </source>
</evidence>